<dbReference type="PANTHER" id="PTHR35586:SF1">
    <property type="entry name" value="SLL1691 PROTEIN"/>
    <property type="match status" value="1"/>
</dbReference>
<accession>A0A433VGC7</accession>
<feature type="domain" description="DUF4351" evidence="1">
    <location>
        <begin position="85"/>
        <end position="137"/>
    </location>
</feature>
<dbReference type="Pfam" id="PF14261">
    <property type="entry name" value="DUF4351"/>
    <property type="match status" value="1"/>
</dbReference>
<keyword evidence="3" id="KW-1185">Reference proteome</keyword>
<name>A0A433VGC7_9CYAN</name>
<organism evidence="2 3">
    <name type="scientific">Dulcicalothrix desertica PCC 7102</name>
    <dbReference type="NCBI Taxonomy" id="232991"/>
    <lineage>
        <taxon>Bacteria</taxon>
        <taxon>Bacillati</taxon>
        <taxon>Cyanobacteriota</taxon>
        <taxon>Cyanophyceae</taxon>
        <taxon>Nostocales</taxon>
        <taxon>Calotrichaceae</taxon>
        <taxon>Dulcicalothrix</taxon>
    </lineage>
</organism>
<comment type="caution">
    <text evidence="2">The sequence shown here is derived from an EMBL/GenBank/DDBJ whole genome shotgun (WGS) entry which is preliminary data.</text>
</comment>
<dbReference type="AlphaFoldDB" id="A0A433VGC7"/>
<protein>
    <recommendedName>
        <fullName evidence="1">DUF4351 domain-containing protein</fullName>
    </recommendedName>
</protein>
<dbReference type="RefSeq" id="WP_233787440.1">
    <property type="nucleotide sequence ID" value="NZ_RSCL01000009.1"/>
</dbReference>
<reference evidence="2" key="2">
    <citation type="journal article" date="2019" name="Genome Biol. Evol.">
        <title>Day and night: Metabolic profiles and evolutionary relationships of six axenic non-marine cyanobacteria.</title>
        <authorList>
            <person name="Will S.E."/>
            <person name="Henke P."/>
            <person name="Boedeker C."/>
            <person name="Huang S."/>
            <person name="Brinkmann H."/>
            <person name="Rohde M."/>
            <person name="Jarek M."/>
            <person name="Friedl T."/>
            <person name="Seufert S."/>
            <person name="Schumacher M."/>
            <person name="Overmann J."/>
            <person name="Neumann-Schaal M."/>
            <person name="Petersen J."/>
        </authorList>
    </citation>
    <scope>NUCLEOTIDE SEQUENCE [LARGE SCALE GENOMIC DNA]</scope>
    <source>
        <strain evidence="2">PCC 7102</strain>
    </source>
</reference>
<proteinExistence type="predicted"/>
<dbReference type="EMBL" id="RSCL01000009">
    <property type="protein sequence ID" value="RUT05161.1"/>
    <property type="molecule type" value="Genomic_DNA"/>
</dbReference>
<dbReference type="Proteomes" id="UP000271624">
    <property type="component" value="Unassembled WGS sequence"/>
</dbReference>
<sequence>MTHLKMQETEKQPQERKIWKLNLVRRLYEKGLNQEDIRNLYRFIDWVIMLPKDLEDEFWQDYQKIEQEQTMPYVTSGQRIETKRELRGLISRQLKKLVGEVPENAELGIKALSCSQLRSLGEAILDFTSIDDLHNWLQANPPLSDIDDRYDY</sequence>
<evidence type="ECO:0000313" key="3">
    <source>
        <dbReference type="Proteomes" id="UP000271624"/>
    </source>
</evidence>
<reference evidence="2" key="1">
    <citation type="submission" date="2018-12" db="EMBL/GenBank/DDBJ databases">
        <authorList>
            <person name="Will S."/>
            <person name="Neumann-Schaal M."/>
            <person name="Henke P."/>
        </authorList>
    </citation>
    <scope>NUCLEOTIDE SEQUENCE</scope>
    <source>
        <strain evidence="2">PCC 7102</strain>
    </source>
</reference>
<gene>
    <name evidence="2" type="ORF">DSM106972_039820</name>
</gene>
<dbReference type="PANTHER" id="PTHR35586">
    <property type="entry name" value="SLL1691 PROTEIN"/>
    <property type="match status" value="1"/>
</dbReference>
<evidence type="ECO:0000313" key="2">
    <source>
        <dbReference type="EMBL" id="RUT05161.1"/>
    </source>
</evidence>
<evidence type="ECO:0000259" key="1">
    <source>
        <dbReference type="Pfam" id="PF14261"/>
    </source>
</evidence>
<dbReference type="InterPro" id="IPR025587">
    <property type="entry name" value="DUF4351"/>
</dbReference>